<protein>
    <submittedName>
        <fullName evidence="1">Uncharacterized protein</fullName>
    </submittedName>
</protein>
<sequence length="80" mass="9147">MVEDFKAQGRSLVPLSKRKADIIRRLEKGAERPIRFRPVSVALSTRGESREIADRMRKERIKVPSSICQTRATISPLSRL</sequence>
<dbReference type="EMBL" id="DF977450">
    <property type="protein sequence ID" value="GAW25390.1"/>
    <property type="molecule type" value="Genomic_DNA"/>
</dbReference>
<organism evidence="1">
    <name type="scientific">Rosellinia necatrix</name>
    <name type="common">White root-rot fungus</name>
    <dbReference type="NCBI Taxonomy" id="77044"/>
    <lineage>
        <taxon>Eukaryota</taxon>
        <taxon>Fungi</taxon>
        <taxon>Dikarya</taxon>
        <taxon>Ascomycota</taxon>
        <taxon>Pezizomycotina</taxon>
        <taxon>Sordariomycetes</taxon>
        <taxon>Xylariomycetidae</taxon>
        <taxon>Xylariales</taxon>
        <taxon>Xylariaceae</taxon>
        <taxon>Rosellinia</taxon>
    </lineage>
</organism>
<evidence type="ECO:0000313" key="2">
    <source>
        <dbReference type="Proteomes" id="UP000054516"/>
    </source>
</evidence>
<dbReference type="AlphaFoldDB" id="A0A1S8A6Q4"/>
<evidence type="ECO:0000313" key="1">
    <source>
        <dbReference type="EMBL" id="GAW25390.1"/>
    </source>
</evidence>
<reference evidence="1" key="1">
    <citation type="submission" date="2016-03" db="EMBL/GenBank/DDBJ databases">
        <title>Draft genome sequence of Rosellinia necatrix.</title>
        <authorList>
            <person name="Kanematsu S."/>
        </authorList>
    </citation>
    <scope>NUCLEOTIDE SEQUENCE [LARGE SCALE GENOMIC DNA]</scope>
    <source>
        <strain evidence="1">W97</strain>
    </source>
</reference>
<name>A0A1S8A6Q4_ROSNE</name>
<proteinExistence type="predicted"/>
<accession>A0A1S8A6Q4</accession>
<dbReference type="Proteomes" id="UP000054516">
    <property type="component" value="Unassembled WGS sequence"/>
</dbReference>
<keyword evidence="2" id="KW-1185">Reference proteome</keyword>
<gene>
    <name evidence="1" type="ORF">SAMD00023353_0503140</name>
</gene>